<comment type="caution">
    <text evidence="1">The sequence shown here is derived from an EMBL/GenBank/DDBJ whole genome shotgun (WGS) entry which is preliminary data.</text>
</comment>
<evidence type="ECO:0000313" key="1">
    <source>
        <dbReference type="EMBL" id="MFB9573489.1"/>
    </source>
</evidence>
<protein>
    <recommendedName>
        <fullName evidence="3">Transposase</fullName>
    </recommendedName>
</protein>
<dbReference type="Proteomes" id="UP001589710">
    <property type="component" value="Unassembled WGS sequence"/>
</dbReference>
<evidence type="ECO:0008006" key="3">
    <source>
        <dbReference type="Google" id="ProtNLM"/>
    </source>
</evidence>
<proteinExistence type="predicted"/>
<name>A0ABV5R983_9ACTN</name>
<dbReference type="RefSeq" id="WP_386143827.1">
    <property type="nucleotide sequence ID" value="NZ_JBHMCG010000059.1"/>
</dbReference>
<sequence>MASRKKHRSRPARRLVAFIDADFAKGGRVTRHQHTKGPESWLVERIGIVWARADDRSLTWSAAWTGQMKSARAVVGPVKRPMLKNA</sequence>
<dbReference type="EMBL" id="JBHMCG010000059">
    <property type="protein sequence ID" value="MFB9573489.1"/>
    <property type="molecule type" value="Genomic_DNA"/>
</dbReference>
<gene>
    <name evidence="1" type="ORF">ACFFTL_14435</name>
</gene>
<accession>A0ABV5R983</accession>
<evidence type="ECO:0000313" key="2">
    <source>
        <dbReference type="Proteomes" id="UP001589710"/>
    </source>
</evidence>
<keyword evidence="2" id="KW-1185">Reference proteome</keyword>
<reference evidence="1 2" key="1">
    <citation type="submission" date="2024-09" db="EMBL/GenBank/DDBJ databases">
        <authorList>
            <person name="Sun Q."/>
            <person name="Mori K."/>
        </authorList>
    </citation>
    <scope>NUCLEOTIDE SEQUENCE [LARGE SCALE GENOMIC DNA]</scope>
    <source>
        <strain evidence="1 2">JCM 3331</strain>
    </source>
</reference>
<organism evidence="1 2">
    <name type="scientific">Streptomyces yanii</name>
    <dbReference type="NCBI Taxonomy" id="78510"/>
    <lineage>
        <taxon>Bacteria</taxon>
        <taxon>Bacillati</taxon>
        <taxon>Actinomycetota</taxon>
        <taxon>Actinomycetes</taxon>
        <taxon>Kitasatosporales</taxon>
        <taxon>Streptomycetaceae</taxon>
        <taxon>Streptomyces</taxon>
    </lineage>
</organism>